<feature type="domain" description="Thiamine pyrophosphate enzyme N-terminal TPP-binding" evidence="12">
    <location>
        <begin position="4"/>
        <end position="117"/>
    </location>
</feature>
<dbReference type="Proteomes" id="UP000214880">
    <property type="component" value="Unassembled WGS sequence"/>
</dbReference>
<protein>
    <recommendedName>
        <fullName evidence="4 9">Acetolactate synthase</fullName>
        <ecNumber evidence="4 9">2.2.1.6</ecNumber>
    </recommendedName>
</protein>
<comment type="pathway">
    <text evidence="1 9">Amino-acid biosynthesis; L-isoleucine biosynthesis; L-isoleucine from 2-oxobutanoate: step 1/4.</text>
</comment>
<dbReference type="GO" id="GO:0009097">
    <property type="term" value="P:isoleucine biosynthetic process"/>
    <property type="evidence" value="ECO:0007669"/>
    <property type="project" value="UniProtKB-UniPathway"/>
</dbReference>
<comment type="cofactor">
    <cofactor evidence="9">
        <name>thiamine diphosphate</name>
        <dbReference type="ChEBI" id="CHEBI:58937"/>
    </cofactor>
    <text evidence="9">Binds 1 thiamine pyrophosphate per subunit.</text>
</comment>
<keyword evidence="5 9" id="KW-0028">Amino-acid biosynthesis</keyword>
<keyword evidence="9" id="KW-0808">Transferase</keyword>
<evidence type="ECO:0000256" key="3">
    <source>
        <dbReference type="ARBA" id="ARBA00007812"/>
    </source>
</evidence>
<dbReference type="GO" id="GO:0030976">
    <property type="term" value="F:thiamine pyrophosphate binding"/>
    <property type="evidence" value="ECO:0007669"/>
    <property type="project" value="UniProtKB-UniRule"/>
</dbReference>
<dbReference type="PANTHER" id="PTHR18968:SF13">
    <property type="entry name" value="ACETOLACTATE SYNTHASE CATALYTIC SUBUNIT, MITOCHONDRIAL"/>
    <property type="match status" value="1"/>
</dbReference>
<dbReference type="SUPFAM" id="SSF52518">
    <property type="entry name" value="Thiamin diphosphate-binding fold (THDP-binding)"/>
    <property type="match status" value="2"/>
</dbReference>
<dbReference type="InterPro" id="IPR029061">
    <property type="entry name" value="THDP-binding"/>
</dbReference>
<dbReference type="Pfam" id="PF00205">
    <property type="entry name" value="TPP_enzyme_M"/>
    <property type="match status" value="1"/>
</dbReference>
<dbReference type="UniPathway" id="UPA00047">
    <property type="reaction ID" value="UER00055"/>
</dbReference>
<keyword evidence="6 9" id="KW-0786">Thiamine pyrophosphate</keyword>
<evidence type="ECO:0000259" key="11">
    <source>
        <dbReference type="Pfam" id="PF02775"/>
    </source>
</evidence>
<evidence type="ECO:0000256" key="2">
    <source>
        <dbReference type="ARBA" id="ARBA00005025"/>
    </source>
</evidence>
<dbReference type="EC" id="2.2.1.6" evidence="4 9"/>
<dbReference type="CDD" id="cd07035">
    <property type="entry name" value="TPP_PYR_POX_like"/>
    <property type="match status" value="1"/>
</dbReference>
<dbReference type="OrthoDB" id="4494979at2"/>
<dbReference type="UniPathway" id="UPA00049">
    <property type="reaction ID" value="UER00059"/>
</dbReference>
<dbReference type="InterPro" id="IPR012846">
    <property type="entry name" value="Acetolactate_synth_lsu"/>
</dbReference>
<keyword evidence="9" id="KW-0479">Metal-binding</keyword>
<organism evidence="13 14">
    <name type="scientific">Dendrosporobacter quercicolus</name>
    <dbReference type="NCBI Taxonomy" id="146817"/>
    <lineage>
        <taxon>Bacteria</taxon>
        <taxon>Bacillati</taxon>
        <taxon>Bacillota</taxon>
        <taxon>Negativicutes</taxon>
        <taxon>Selenomonadales</taxon>
        <taxon>Sporomusaceae</taxon>
        <taxon>Dendrosporobacter</taxon>
    </lineage>
</organism>
<dbReference type="InterPro" id="IPR000399">
    <property type="entry name" value="TPP-bd_CS"/>
</dbReference>
<dbReference type="Pfam" id="PF02775">
    <property type="entry name" value="TPP_enzyme_C"/>
    <property type="match status" value="1"/>
</dbReference>
<dbReference type="GO" id="GO:0005948">
    <property type="term" value="C:acetolactate synthase complex"/>
    <property type="evidence" value="ECO:0007669"/>
    <property type="project" value="TreeGrafter"/>
</dbReference>
<reference evidence="13 14" key="1">
    <citation type="submission" date="2016-10" db="EMBL/GenBank/DDBJ databases">
        <authorList>
            <person name="de Groot N.N."/>
        </authorList>
    </citation>
    <scope>NUCLEOTIDE SEQUENCE [LARGE SCALE GENOMIC DNA]</scope>
    <source>
        <strain evidence="13 14">DSM 1736</strain>
    </source>
</reference>
<dbReference type="GO" id="GO:0003984">
    <property type="term" value="F:acetolactate synthase activity"/>
    <property type="evidence" value="ECO:0007669"/>
    <property type="project" value="UniProtKB-EC"/>
</dbReference>
<dbReference type="InterPro" id="IPR012001">
    <property type="entry name" value="Thiamin_PyroP_enz_TPP-bd_dom"/>
</dbReference>
<feature type="domain" description="Thiamine pyrophosphate enzyme central" evidence="10">
    <location>
        <begin position="192"/>
        <end position="327"/>
    </location>
</feature>
<sequence>MKLSGSEIIVNSLLDIGVSTVFGYPGGQIMPLYDALYNSRLKHILTVHEQGAAHAADGYARATGRAGVCIATSGPGATNLVTGLATAFMDSVPIVAITGQVPTPLLGRDSFQEVDITGITMPITKHSFLIRDIKDLAPAIYESFAIALGGRPGPVLIDVPRDILQAETGWEPKTDTSCQPSATLTGAVLQAIETAAVALATAERPAILIGGGVISSQTENEALALTGIVQAPVMSTLMGLGAIPHDHPRMLGLTGMHGHKPANHAVNDADVLLAVGTRFSDRVTSHPQKYAQNKTVIQLDIDAAEIGKNIASHISITGDLRQTLTALTDRLKTRTLIDYSGWWNKLSQWRHSFNAGPDVTSLTAPWIMQFMSQELAAQPKIWVTDVGQHQMWAAQSLQITEPRSWITSGGLGTMGFGLPAALGAQAAAPAKRVILIAGDGGFKMTGMELYTAVNEQLPVISVIINNRCLGMVRQWQQLFYRDRYSCSLLPAFDFTAFAASCGAAAHTASSQAEFRKAFGHALQAKVPTVIVANIDQQLLVEPMVSPGEPINAFLDI</sequence>
<comment type="cofactor">
    <cofactor evidence="9">
        <name>Mg(2+)</name>
        <dbReference type="ChEBI" id="CHEBI:18420"/>
    </cofactor>
    <text evidence="9">Binds 1 Mg(2+) ion per subunit.</text>
</comment>
<dbReference type="STRING" id="146817.SAMN04488502_105251"/>
<dbReference type="InterPro" id="IPR011766">
    <property type="entry name" value="TPP_enzyme_TPP-bd"/>
</dbReference>
<dbReference type="FunFam" id="3.40.50.1220:FF:000008">
    <property type="entry name" value="Acetolactate synthase"/>
    <property type="match status" value="1"/>
</dbReference>
<proteinExistence type="inferred from homology"/>
<comment type="pathway">
    <text evidence="2 9">Amino-acid biosynthesis; L-valine biosynthesis; L-valine from pyruvate: step 1/4.</text>
</comment>
<dbReference type="Pfam" id="PF02776">
    <property type="entry name" value="TPP_enzyme_N"/>
    <property type="match status" value="1"/>
</dbReference>
<dbReference type="GO" id="GO:0050660">
    <property type="term" value="F:flavin adenine dinucleotide binding"/>
    <property type="evidence" value="ECO:0007669"/>
    <property type="project" value="InterPro"/>
</dbReference>
<evidence type="ECO:0000313" key="13">
    <source>
        <dbReference type="EMBL" id="SDM57041.1"/>
    </source>
</evidence>
<dbReference type="RefSeq" id="WP_092073326.1">
    <property type="nucleotide sequence ID" value="NZ_FNHB01000005.1"/>
</dbReference>
<evidence type="ECO:0000313" key="14">
    <source>
        <dbReference type="Proteomes" id="UP000214880"/>
    </source>
</evidence>
<keyword evidence="9" id="KW-0460">Magnesium</keyword>
<dbReference type="EMBL" id="FNHB01000005">
    <property type="protein sequence ID" value="SDM57041.1"/>
    <property type="molecule type" value="Genomic_DNA"/>
</dbReference>
<dbReference type="SUPFAM" id="SSF52467">
    <property type="entry name" value="DHS-like NAD/FAD-binding domain"/>
    <property type="match status" value="1"/>
</dbReference>
<evidence type="ECO:0000256" key="5">
    <source>
        <dbReference type="ARBA" id="ARBA00022605"/>
    </source>
</evidence>
<evidence type="ECO:0000259" key="12">
    <source>
        <dbReference type="Pfam" id="PF02776"/>
    </source>
</evidence>
<dbReference type="AlphaFoldDB" id="A0A1G9UAT7"/>
<dbReference type="PANTHER" id="PTHR18968">
    <property type="entry name" value="THIAMINE PYROPHOSPHATE ENZYMES"/>
    <property type="match status" value="1"/>
</dbReference>
<evidence type="ECO:0000256" key="7">
    <source>
        <dbReference type="ARBA" id="ARBA00023304"/>
    </source>
</evidence>
<dbReference type="FunFam" id="3.40.50.970:FF:000007">
    <property type="entry name" value="Acetolactate synthase"/>
    <property type="match status" value="1"/>
</dbReference>
<dbReference type="GO" id="GO:0009099">
    <property type="term" value="P:L-valine biosynthetic process"/>
    <property type="evidence" value="ECO:0007669"/>
    <property type="project" value="UniProtKB-UniPathway"/>
</dbReference>
<evidence type="ECO:0000256" key="6">
    <source>
        <dbReference type="ARBA" id="ARBA00023052"/>
    </source>
</evidence>
<feature type="domain" description="Thiamine pyrophosphate enzyme TPP-binding" evidence="11">
    <location>
        <begin position="385"/>
        <end position="531"/>
    </location>
</feature>
<evidence type="ECO:0000256" key="4">
    <source>
        <dbReference type="ARBA" id="ARBA00013145"/>
    </source>
</evidence>
<accession>A0A1G9UAT7</accession>
<dbReference type="Gene3D" id="3.40.50.1220">
    <property type="entry name" value="TPP-binding domain"/>
    <property type="match status" value="1"/>
</dbReference>
<gene>
    <name evidence="13" type="ORF">SAMN04488502_105251</name>
</gene>
<comment type="catalytic activity">
    <reaction evidence="8 9">
        <text>2 pyruvate + H(+) = (2S)-2-acetolactate + CO2</text>
        <dbReference type="Rhea" id="RHEA:25249"/>
        <dbReference type="ChEBI" id="CHEBI:15361"/>
        <dbReference type="ChEBI" id="CHEBI:15378"/>
        <dbReference type="ChEBI" id="CHEBI:16526"/>
        <dbReference type="ChEBI" id="CHEBI:58476"/>
        <dbReference type="EC" id="2.2.1.6"/>
    </reaction>
</comment>
<keyword evidence="14" id="KW-1185">Reference proteome</keyword>
<dbReference type="NCBIfam" id="TIGR00118">
    <property type="entry name" value="acolac_lg"/>
    <property type="match status" value="1"/>
</dbReference>
<dbReference type="Gene3D" id="3.40.50.970">
    <property type="match status" value="2"/>
</dbReference>
<dbReference type="PROSITE" id="PS00187">
    <property type="entry name" value="TPP_ENZYMES"/>
    <property type="match status" value="1"/>
</dbReference>
<dbReference type="InterPro" id="IPR045229">
    <property type="entry name" value="TPP_enz"/>
</dbReference>
<comment type="similarity">
    <text evidence="3 9">Belongs to the TPP enzyme family.</text>
</comment>
<keyword evidence="7 9" id="KW-0100">Branched-chain amino acid biosynthesis</keyword>
<dbReference type="InterPro" id="IPR012000">
    <property type="entry name" value="Thiamin_PyroP_enz_cen_dom"/>
</dbReference>
<evidence type="ECO:0000256" key="1">
    <source>
        <dbReference type="ARBA" id="ARBA00004974"/>
    </source>
</evidence>
<evidence type="ECO:0000259" key="10">
    <source>
        <dbReference type="Pfam" id="PF00205"/>
    </source>
</evidence>
<dbReference type="GO" id="GO:0000287">
    <property type="term" value="F:magnesium ion binding"/>
    <property type="evidence" value="ECO:0007669"/>
    <property type="project" value="UniProtKB-UniRule"/>
</dbReference>
<evidence type="ECO:0000256" key="8">
    <source>
        <dbReference type="ARBA" id="ARBA00048670"/>
    </source>
</evidence>
<name>A0A1G9UAT7_9FIRM</name>
<evidence type="ECO:0000256" key="9">
    <source>
        <dbReference type="RuleBase" id="RU003591"/>
    </source>
</evidence>
<dbReference type="InterPro" id="IPR029035">
    <property type="entry name" value="DHS-like_NAD/FAD-binding_dom"/>
</dbReference>